<dbReference type="InterPro" id="IPR036420">
    <property type="entry name" value="BRCT_dom_sf"/>
</dbReference>
<dbReference type="AlphaFoldDB" id="X1L2J2"/>
<proteinExistence type="predicted"/>
<dbReference type="EMBL" id="BARU01045794">
    <property type="protein sequence ID" value="GAH96659.1"/>
    <property type="molecule type" value="Genomic_DNA"/>
</dbReference>
<dbReference type="SUPFAM" id="SSF52113">
    <property type="entry name" value="BRCT domain"/>
    <property type="match status" value="1"/>
</dbReference>
<sequence>YVVLGKNPGSKYEKAKKLGIKIIQEKEFLKMMTLKNNQ</sequence>
<evidence type="ECO:0000313" key="1">
    <source>
        <dbReference type="EMBL" id="GAH96659.1"/>
    </source>
</evidence>
<reference evidence="1" key="1">
    <citation type="journal article" date="2014" name="Front. Microbiol.">
        <title>High frequency of phylogenetically diverse reductive dehalogenase-homologous genes in deep subseafloor sedimentary metagenomes.</title>
        <authorList>
            <person name="Kawai M."/>
            <person name="Futagami T."/>
            <person name="Toyoda A."/>
            <person name="Takaki Y."/>
            <person name="Nishi S."/>
            <person name="Hori S."/>
            <person name="Arai W."/>
            <person name="Tsubouchi T."/>
            <person name="Morono Y."/>
            <person name="Uchiyama I."/>
            <person name="Ito T."/>
            <person name="Fujiyama A."/>
            <person name="Inagaki F."/>
            <person name="Takami H."/>
        </authorList>
    </citation>
    <scope>NUCLEOTIDE SEQUENCE</scope>
    <source>
        <strain evidence="1">Expedition CK06-06</strain>
    </source>
</reference>
<dbReference type="Gene3D" id="3.40.50.10190">
    <property type="entry name" value="BRCT domain"/>
    <property type="match status" value="1"/>
</dbReference>
<feature type="non-terminal residue" evidence="1">
    <location>
        <position position="1"/>
    </location>
</feature>
<name>X1L2J2_9ZZZZ</name>
<organism evidence="1">
    <name type="scientific">marine sediment metagenome</name>
    <dbReference type="NCBI Taxonomy" id="412755"/>
    <lineage>
        <taxon>unclassified sequences</taxon>
        <taxon>metagenomes</taxon>
        <taxon>ecological metagenomes</taxon>
    </lineage>
</organism>
<gene>
    <name evidence="1" type="ORF">S03H2_69344</name>
</gene>
<accession>X1L2J2</accession>
<protein>
    <submittedName>
        <fullName evidence="1">Uncharacterized protein</fullName>
    </submittedName>
</protein>
<comment type="caution">
    <text evidence="1">The sequence shown here is derived from an EMBL/GenBank/DDBJ whole genome shotgun (WGS) entry which is preliminary data.</text>
</comment>